<sequence length="450" mass="50188">MSACYLAVIISSTGVPLFIRTKGDVPQLSFPVVGSLNGVHWFTENAKASLLSCTSKNVRIVWKNFHDCLTLILVSTNDSPTDTHCNYLSTLIFNAMVLLIGLPDLLRIEDPENLKRDLRCCYPLIDLLLGNQFTMSPLTQTVEVLVDHEHKSLMDGLGSLSEAIESNYSCLIVNHQIIHATESWWQLDVIDSNLLTLLPSSLPPTQCTDVPVYLPVASNTSPHRLLVFRLYDSVSLLVLCDTEPSLDVAQKIVVQIWLPLRDKIISLPLLVPRAFPLSVTMDSSVIGFCFVNLLTRRSLLSVLSYETQERNPALLSKGYQGALDDNKKRDYLIQFYKTVADNLLPIHAPATASDKNTTPTHAPPTNEDNDELGGVKNNNNNDSYNLVPLTKDRIPHKIIETYSCTKGFKGYAINNFQYNIFLLFDVNTPTYALREISHDTLQSLVAKGVL</sequence>
<dbReference type="InterPro" id="IPR043971">
    <property type="entry name" value="FUZ/MON1/HPS1_longin_2"/>
</dbReference>
<evidence type="ECO:0000259" key="6">
    <source>
        <dbReference type="Pfam" id="PF19036"/>
    </source>
</evidence>
<dbReference type="KEGG" id="aqu:105313762"/>
<dbReference type="GO" id="GO:0005856">
    <property type="term" value="C:cytoskeleton"/>
    <property type="evidence" value="ECO:0007669"/>
    <property type="project" value="UniProtKB-SubCell"/>
</dbReference>
<evidence type="ECO:0000259" key="8">
    <source>
        <dbReference type="Pfam" id="PF19038"/>
    </source>
</evidence>
<dbReference type="Pfam" id="PF19037">
    <property type="entry name" value="Fuz_longin_2"/>
    <property type="match status" value="1"/>
</dbReference>
<evidence type="ECO:0000256" key="4">
    <source>
        <dbReference type="ARBA" id="ARBA00023212"/>
    </source>
</evidence>
<name>A0A1X7U8I7_AMPQE</name>
<gene>
    <name evidence="9" type="primary">105313762</name>
</gene>
<evidence type="ECO:0000256" key="3">
    <source>
        <dbReference type="ARBA" id="ARBA00022490"/>
    </source>
</evidence>
<dbReference type="OrthoDB" id="74835at2759"/>
<dbReference type="InterPro" id="IPR026069">
    <property type="entry name" value="Fuzzy"/>
</dbReference>
<organism evidence="9">
    <name type="scientific">Amphimedon queenslandica</name>
    <name type="common">Sponge</name>
    <dbReference type="NCBI Taxonomy" id="400682"/>
    <lineage>
        <taxon>Eukaryota</taxon>
        <taxon>Metazoa</taxon>
        <taxon>Porifera</taxon>
        <taxon>Demospongiae</taxon>
        <taxon>Heteroscleromorpha</taxon>
        <taxon>Haplosclerida</taxon>
        <taxon>Niphatidae</taxon>
        <taxon>Amphimedon</taxon>
    </lineage>
</organism>
<feature type="domain" description="FUZ/MON1/HPS1 second Longin" evidence="7">
    <location>
        <begin position="166"/>
        <end position="257"/>
    </location>
</feature>
<dbReference type="PANTHER" id="PTHR13559:SF1">
    <property type="entry name" value="PROTEIN FUZZY HOMOLOG"/>
    <property type="match status" value="1"/>
</dbReference>
<evidence type="ECO:0000256" key="2">
    <source>
        <dbReference type="ARBA" id="ARBA00008550"/>
    </source>
</evidence>
<comment type="similarity">
    <text evidence="2">Belongs to the fuzzy family.</text>
</comment>
<evidence type="ECO:0000256" key="1">
    <source>
        <dbReference type="ARBA" id="ARBA00004245"/>
    </source>
</evidence>
<reference evidence="10" key="1">
    <citation type="journal article" date="2010" name="Nature">
        <title>The Amphimedon queenslandica genome and the evolution of animal complexity.</title>
        <authorList>
            <person name="Srivastava M."/>
            <person name="Simakov O."/>
            <person name="Chapman J."/>
            <person name="Fahey B."/>
            <person name="Gauthier M.E."/>
            <person name="Mitros T."/>
            <person name="Richards G.S."/>
            <person name="Conaco C."/>
            <person name="Dacre M."/>
            <person name="Hellsten U."/>
            <person name="Larroux C."/>
            <person name="Putnam N.H."/>
            <person name="Stanke M."/>
            <person name="Adamska M."/>
            <person name="Darling A."/>
            <person name="Degnan S.M."/>
            <person name="Oakley T.H."/>
            <person name="Plachetzki D.C."/>
            <person name="Zhai Y."/>
            <person name="Adamski M."/>
            <person name="Calcino A."/>
            <person name="Cummins S.F."/>
            <person name="Goodstein D.M."/>
            <person name="Harris C."/>
            <person name="Jackson D.J."/>
            <person name="Leys S.P."/>
            <person name="Shu S."/>
            <person name="Woodcroft B.J."/>
            <person name="Vervoort M."/>
            <person name="Kosik K.S."/>
            <person name="Manning G."/>
            <person name="Degnan B.M."/>
            <person name="Rokhsar D.S."/>
        </authorList>
    </citation>
    <scope>NUCLEOTIDE SEQUENCE [LARGE SCALE GENOMIC DNA]</scope>
</reference>
<dbReference type="STRING" id="400682.A0A1X7U8I7"/>
<accession>A0A1X7U8I7</accession>
<feature type="region of interest" description="Disordered" evidence="5">
    <location>
        <begin position="350"/>
        <end position="380"/>
    </location>
</feature>
<keyword evidence="3" id="KW-0963">Cytoplasm</keyword>
<protein>
    <recommendedName>
        <fullName evidence="11">FUZ/MON1/HPS1 first Longin domain-containing protein</fullName>
    </recommendedName>
</protein>
<dbReference type="AlphaFoldDB" id="A0A1X7U8I7"/>
<feature type="domain" description="FUZ/MON1/HPS1 first Longin" evidence="6">
    <location>
        <begin position="8"/>
        <end position="127"/>
    </location>
</feature>
<comment type="subcellular location">
    <subcellularLocation>
        <location evidence="1">Cytoplasm</location>
        <location evidence="1">Cytoskeleton</location>
    </subcellularLocation>
</comment>
<proteinExistence type="inferred from homology"/>
<dbReference type="GO" id="GO:0016192">
    <property type="term" value="P:vesicle-mediated transport"/>
    <property type="evidence" value="ECO:0007669"/>
    <property type="project" value="InterPro"/>
</dbReference>
<dbReference type="CDD" id="cd21091">
    <property type="entry name" value="Fuzzy"/>
    <property type="match status" value="1"/>
</dbReference>
<evidence type="ECO:0000313" key="10">
    <source>
        <dbReference type="Proteomes" id="UP000007879"/>
    </source>
</evidence>
<dbReference type="Pfam" id="PF19036">
    <property type="entry name" value="Fuz_longin_1"/>
    <property type="match status" value="1"/>
</dbReference>
<keyword evidence="10" id="KW-1185">Reference proteome</keyword>
<dbReference type="Proteomes" id="UP000007879">
    <property type="component" value="Unassembled WGS sequence"/>
</dbReference>
<dbReference type="InParanoid" id="A0A1X7U8I7"/>
<dbReference type="PANTHER" id="PTHR13559">
    <property type="entry name" value="INTRACELLULAR TRAFFIC PROTEIN-RELATED"/>
    <property type="match status" value="1"/>
</dbReference>
<evidence type="ECO:0008006" key="11">
    <source>
        <dbReference type="Google" id="ProtNLM"/>
    </source>
</evidence>
<evidence type="ECO:0000259" key="7">
    <source>
        <dbReference type="Pfam" id="PF19037"/>
    </source>
</evidence>
<evidence type="ECO:0000256" key="5">
    <source>
        <dbReference type="SAM" id="MobiDB-lite"/>
    </source>
</evidence>
<keyword evidence="4" id="KW-0206">Cytoskeleton</keyword>
<dbReference type="InterPro" id="IPR043972">
    <property type="entry name" value="FUZ/MON1/HPS1_longin_1"/>
</dbReference>
<evidence type="ECO:0000313" key="9">
    <source>
        <dbReference type="EnsemblMetazoa" id="Aqu2.1.24257_001"/>
    </source>
</evidence>
<reference evidence="9" key="2">
    <citation type="submission" date="2017-05" db="UniProtKB">
        <authorList>
            <consortium name="EnsemblMetazoa"/>
        </authorList>
    </citation>
    <scope>IDENTIFICATION</scope>
</reference>
<dbReference type="GO" id="GO:1905515">
    <property type="term" value="P:non-motile cilium assembly"/>
    <property type="evidence" value="ECO:0007669"/>
    <property type="project" value="TreeGrafter"/>
</dbReference>
<dbReference type="EnsemblMetazoa" id="XM_011407448.2">
    <property type="protein sequence ID" value="XP_011405750.1"/>
    <property type="gene ID" value="LOC105313762"/>
</dbReference>
<feature type="domain" description="FUZ/MON1/HPS1 third Longin" evidence="8">
    <location>
        <begin position="285"/>
        <end position="444"/>
    </location>
</feature>
<dbReference type="InterPro" id="IPR043970">
    <property type="entry name" value="FUZ/MON1/HPS1_longin_3"/>
</dbReference>
<dbReference type="Pfam" id="PF19038">
    <property type="entry name" value="Fuz_longin_3"/>
    <property type="match status" value="1"/>
</dbReference>
<dbReference type="EnsemblMetazoa" id="Aqu2.1.24257_001">
    <property type="protein sequence ID" value="Aqu2.1.24257_001"/>
    <property type="gene ID" value="Aqu2.1.24257"/>
</dbReference>